<dbReference type="GO" id="GO:0016831">
    <property type="term" value="F:carboxy-lyase activity"/>
    <property type="evidence" value="ECO:0007669"/>
    <property type="project" value="InterPro"/>
</dbReference>
<dbReference type="GO" id="GO:0016787">
    <property type="term" value="F:hydrolase activity"/>
    <property type="evidence" value="ECO:0007669"/>
    <property type="project" value="InterPro"/>
</dbReference>
<dbReference type="EMBL" id="BJYV01000007">
    <property type="protein sequence ID" value="GEO21407.1"/>
    <property type="molecule type" value="Genomic_DNA"/>
</dbReference>
<dbReference type="Proteomes" id="UP000321301">
    <property type="component" value="Unassembled WGS sequence"/>
</dbReference>
<accession>A0A512CB78</accession>
<dbReference type="InterPro" id="IPR006680">
    <property type="entry name" value="Amidohydro-rel"/>
</dbReference>
<dbReference type="GO" id="GO:0019748">
    <property type="term" value="P:secondary metabolic process"/>
    <property type="evidence" value="ECO:0007669"/>
    <property type="project" value="TreeGrafter"/>
</dbReference>
<dbReference type="AlphaFoldDB" id="A0A512CB78"/>
<evidence type="ECO:0000313" key="3">
    <source>
        <dbReference type="EMBL" id="GEO21407.1"/>
    </source>
</evidence>
<dbReference type="GO" id="GO:0005737">
    <property type="term" value="C:cytoplasm"/>
    <property type="evidence" value="ECO:0007669"/>
    <property type="project" value="TreeGrafter"/>
</dbReference>
<dbReference type="InterPro" id="IPR032465">
    <property type="entry name" value="ACMSD"/>
</dbReference>
<keyword evidence="1" id="KW-0456">Lyase</keyword>
<evidence type="ECO:0000256" key="1">
    <source>
        <dbReference type="ARBA" id="ARBA00023239"/>
    </source>
</evidence>
<dbReference type="SUPFAM" id="SSF51556">
    <property type="entry name" value="Metallo-dependent hydrolases"/>
    <property type="match status" value="1"/>
</dbReference>
<comment type="caution">
    <text evidence="3">The sequence shown here is derived from an EMBL/GenBank/DDBJ whole genome shotgun (WGS) entry which is preliminary data.</text>
</comment>
<feature type="domain" description="Amidohydrolase-related" evidence="2">
    <location>
        <begin position="122"/>
        <end position="367"/>
    </location>
</feature>
<evidence type="ECO:0000313" key="4">
    <source>
        <dbReference type="Proteomes" id="UP000321301"/>
    </source>
</evidence>
<proteinExistence type="predicted"/>
<sequence length="370" mass="43583">MKKIKLFLLLPLLILSFAFIQGKVFENPEKLVNNHEEHYYSMEDFATVRKFDIHIHLNTEEEFFMEQAQEDNFRFLDIIDDRPFGVPMKKQQKIANGHLKHFSKNMALATTFSVKDWGKANWAKNTLKNLEKSLSEGAVAVKIWKNIGMDLRDENGDFVMVDDEQLDPILDYLIENNIPLLGHNGEPRDCWLPLEEMTFSQGYYGAHPEYHMYLHPEYPSYQDQIDARDNMLEKHPELTFMGAHLGSLEWSLDELAKRLDKFPNMYVDLTRLSNLQFHTFNDRQKTRAFFIKYQDRLIYGTDSQINPTKDPEAFKKSIHDRWISEWKFYVTDEEIRLANFGTLSGLKLPTEVVDKIYSKNALRLLGLQNW</sequence>
<dbReference type="InterPro" id="IPR032466">
    <property type="entry name" value="Metal_Hydrolase"/>
</dbReference>
<organism evidence="3 4">
    <name type="scientific">Cyclobacterium qasimii</name>
    <dbReference type="NCBI Taxonomy" id="1350429"/>
    <lineage>
        <taxon>Bacteria</taxon>
        <taxon>Pseudomonadati</taxon>
        <taxon>Bacteroidota</taxon>
        <taxon>Cytophagia</taxon>
        <taxon>Cytophagales</taxon>
        <taxon>Cyclobacteriaceae</taxon>
        <taxon>Cyclobacterium</taxon>
    </lineage>
</organism>
<gene>
    <name evidence="3" type="ORF">CQA01_19410</name>
</gene>
<dbReference type="Gene3D" id="3.20.20.140">
    <property type="entry name" value="Metal-dependent hydrolases"/>
    <property type="match status" value="1"/>
</dbReference>
<reference evidence="3 4" key="1">
    <citation type="submission" date="2019-07" db="EMBL/GenBank/DDBJ databases">
        <title>Whole genome shotgun sequence of Cyclobacterium qasimii NBRC 106168.</title>
        <authorList>
            <person name="Hosoyama A."/>
            <person name="Uohara A."/>
            <person name="Ohji S."/>
            <person name="Ichikawa N."/>
        </authorList>
    </citation>
    <scope>NUCLEOTIDE SEQUENCE [LARGE SCALE GENOMIC DNA]</scope>
    <source>
        <strain evidence="3 4">NBRC 106168</strain>
    </source>
</reference>
<dbReference type="Pfam" id="PF04909">
    <property type="entry name" value="Amidohydro_2"/>
    <property type="match status" value="1"/>
</dbReference>
<name>A0A512CB78_9BACT</name>
<evidence type="ECO:0000259" key="2">
    <source>
        <dbReference type="Pfam" id="PF04909"/>
    </source>
</evidence>
<dbReference type="PANTHER" id="PTHR21240">
    <property type="entry name" value="2-AMINO-3-CARBOXYLMUCONATE-6-SEMIALDEHYDE DECARBOXYLASE"/>
    <property type="match status" value="1"/>
</dbReference>
<dbReference type="PANTHER" id="PTHR21240:SF28">
    <property type="entry name" value="ISO-OROTATE DECARBOXYLASE (EUROFUNG)"/>
    <property type="match status" value="1"/>
</dbReference>
<keyword evidence="4" id="KW-1185">Reference proteome</keyword>
<dbReference type="RefSeq" id="WP_081652299.1">
    <property type="nucleotide sequence ID" value="NZ_BJYV01000007.1"/>
</dbReference>
<protein>
    <recommendedName>
        <fullName evidence="2">Amidohydrolase-related domain-containing protein</fullName>
    </recommendedName>
</protein>